<evidence type="ECO:0000313" key="1">
    <source>
        <dbReference type="EMBL" id="GFU27841.1"/>
    </source>
</evidence>
<dbReference type="EMBL" id="BMAW01032931">
    <property type="protein sequence ID" value="GFU27841.1"/>
    <property type="molecule type" value="Genomic_DNA"/>
</dbReference>
<proteinExistence type="predicted"/>
<reference evidence="1" key="1">
    <citation type="submission" date="2020-08" db="EMBL/GenBank/DDBJ databases">
        <title>Multicomponent nature underlies the extraordinary mechanical properties of spider dragline silk.</title>
        <authorList>
            <person name="Kono N."/>
            <person name="Nakamura H."/>
            <person name="Mori M."/>
            <person name="Yoshida Y."/>
            <person name="Ohtoshi R."/>
            <person name="Malay A.D."/>
            <person name="Moran D.A.P."/>
            <person name="Tomita M."/>
            <person name="Numata K."/>
            <person name="Arakawa K."/>
        </authorList>
    </citation>
    <scope>NUCLEOTIDE SEQUENCE</scope>
</reference>
<name>A0A8X6QRW7_NEPPI</name>
<gene>
    <name evidence="1" type="ORF">NPIL_580941</name>
</gene>
<accession>A0A8X6QRW7</accession>
<protein>
    <submittedName>
        <fullName evidence="1">Uncharacterized protein</fullName>
    </submittedName>
</protein>
<evidence type="ECO:0000313" key="2">
    <source>
        <dbReference type="Proteomes" id="UP000887013"/>
    </source>
</evidence>
<dbReference type="Proteomes" id="UP000887013">
    <property type="component" value="Unassembled WGS sequence"/>
</dbReference>
<keyword evidence="2" id="KW-1185">Reference proteome</keyword>
<dbReference type="AlphaFoldDB" id="A0A8X6QRW7"/>
<sequence length="87" mass="9968">MHDGKSSHWVKGVHCGCGSKQNITISRRKWLILAKVLWFGQCLHGNSVMKSAMLCSYYRLCDHAIDAYQRIPGFPLQDIKFLIETDN</sequence>
<organism evidence="1 2">
    <name type="scientific">Nephila pilipes</name>
    <name type="common">Giant wood spider</name>
    <name type="synonym">Nephila maculata</name>
    <dbReference type="NCBI Taxonomy" id="299642"/>
    <lineage>
        <taxon>Eukaryota</taxon>
        <taxon>Metazoa</taxon>
        <taxon>Ecdysozoa</taxon>
        <taxon>Arthropoda</taxon>
        <taxon>Chelicerata</taxon>
        <taxon>Arachnida</taxon>
        <taxon>Araneae</taxon>
        <taxon>Araneomorphae</taxon>
        <taxon>Entelegynae</taxon>
        <taxon>Araneoidea</taxon>
        <taxon>Nephilidae</taxon>
        <taxon>Nephila</taxon>
    </lineage>
</organism>
<comment type="caution">
    <text evidence="1">The sequence shown here is derived from an EMBL/GenBank/DDBJ whole genome shotgun (WGS) entry which is preliminary data.</text>
</comment>